<dbReference type="RefSeq" id="WP_213754045.1">
    <property type="nucleotide sequence ID" value="NZ_JAHCQH010000014.1"/>
</dbReference>
<dbReference type="InterPro" id="IPR012441">
    <property type="entry name" value="DUF1643"/>
</dbReference>
<dbReference type="EMBL" id="JAHCQH010000014">
    <property type="protein sequence ID" value="MBS9476185.1"/>
    <property type="molecule type" value="Genomic_DNA"/>
</dbReference>
<accession>A0ABS5R3E6</accession>
<protein>
    <submittedName>
        <fullName evidence="1">DUF1643 domain-containing protein</fullName>
    </submittedName>
</protein>
<organism evidence="1 2">
    <name type="scientific">Ancylobacter radicis</name>
    <dbReference type="NCBI Taxonomy" id="2836179"/>
    <lineage>
        <taxon>Bacteria</taxon>
        <taxon>Pseudomonadati</taxon>
        <taxon>Pseudomonadota</taxon>
        <taxon>Alphaproteobacteria</taxon>
        <taxon>Hyphomicrobiales</taxon>
        <taxon>Xanthobacteraceae</taxon>
        <taxon>Ancylobacter</taxon>
    </lineage>
</organism>
<comment type="caution">
    <text evidence="1">The sequence shown here is derived from an EMBL/GenBank/DDBJ whole genome shotgun (WGS) entry which is preliminary data.</text>
</comment>
<reference evidence="1" key="1">
    <citation type="submission" date="2021-05" db="EMBL/GenBank/DDBJ databases">
        <authorList>
            <person name="Sun Q."/>
            <person name="Inoue M."/>
        </authorList>
    </citation>
    <scope>NUCLEOTIDE SEQUENCE</scope>
    <source>
        <strain evidence="1">VKM B-3255</strain>
    </source>
</reference>
<evidence type="ECO:0000313" key="2">
    <source>
        <dbReference type="Proteomes" id="UP001166585"/>
    </source>
</evidence>
<gene>
    <name evidence="1" type="ORF">KIP89_03605</name>
</gene>
<evidence type="ECO:0000313" key="1">
    <source>
        <dbReference type="EMBL" id="MBS9476185.1"/>
    </source>
</evidence>
<dbReference type="Proteomes" id="UP001166585">
    <property type="component" value="Unassembled WGS sequence"/>
</dbReference>
<keyword evidence="2" id="KW-1185">Reference proteome</keyword>
<name>A0ABS5R3E6_9HYPH</name>
<sequence>MADRTGITYIAKGADISPCGRYRYRLWREWRLHPLPAQWDMWAEDDGTPVVDGAGQQIGEPKACIFIMLNPSTADGNDDDPTIRRCVGFARAWGYDRLEVINLFAHRATDPQALLALTHNDDPVGPRNREAFDAVLFGGHPVGTIICAWGAHGAHLGQDETALGWLGARARHALGLTKDGHPRHPLYVAGDAAPSLFRPHIGVYAHG</sequence>
<proteinExistence type="predicted"/>
<dbReference type="Pfam" id="PF07799">
    <property type="entry name" value="DUF1643"/>
    <property type="match status" value="1"/>
</dbReference>